<dbReference type="Pfam" id="PF23559">
    <property type="entry name" value="WHD_DRP"/>
    <property type="match status" value="1"/>
</dbReference>
<evidence type="ECO:0000256" key="2">
    <source>
        <dbReference type="ARBA" id="ARBA00022737"/>
    </source>
</evidence>
<evidence type="ECO:0000256" key="1">
    <source>
        <dbReference type="ARBA" id="ARBA00022614"/>
    </source>
</evidence>
<feature type="domain" description="Disease resistance N-terminal" evidence="8">
    <location>
        <begin position="8"/>
        <end position="97"/>
    </location>
</feature>
<dbReference type="Gene3D" id="1.10.8.430">
    <property type="entry name" value="Helical domain of apoptotic protease-activating factors"/>
    <property type="match status" value="1"/>
</dbReference>
<keyword evidence="12" id="KW-1185">Reference proteome</keyword>
<dbReference type="InterPro" id="IPR001611">
    <property type="entry name" value="Leu-rich_rpt"/>
</dbReference>
<sequence length="1189" mass="136225">MADVVIGSIAGKIVAILGSQATETVGKLWGLEHELKALKNTVSTLRAVLHHAEEQYYQSSQVKDWVEKLKDALYDAEDVLEEFNIEALQPKLRGHKKMTKEVKTFFSSSNQLAFKLKMGYKVRAVRESIEAIKADKGFYLEERPVNSEAERERRKRRDTHSFVPEGYIIGRDADKETVKGFLMDSNMKEPISILPIVGIGGLGKTALAQSVYNDEMVGNWFELKMWVCVSDDFDWIKIVKNIIVCGKNERPIEDTMEPLQRKLREKIDGKRYLLVLDDLWNIEQETWLSLKTLLGGGARGSKILITTRLLRVVKIIGTTSPYCLKDLSESASVDLLMQMACREEDERQDSEMLAIATEIVRKCSGVPLVIRTIGGLLLFKESKHEWSQFKDNELPDVFQRKDHIKSVLKLSYDHLPSHLKQCFAFCSLFPKDYEMKKQTLIGLWMAEGFIQPSNGGQHLEDIAHGYFMDLLWSNFFQDLKKEPFSNEETCKMHDLMHDLACLVAGNEYSVASDDTKSIHERTRHISYGSTFNLMGKLSILCLKASALRTFLSTANSYHEEREPASEDLCQLIQNFKRLRILDLHSTKLKKVPRSIYKLKHLTYLDLSNNRTLKRLPNSITRLQNLQTLNLDDCDALEELPSDIRKLVNLRNLSINYCWKLSYMPHGLGELSSLQRLSYFILPKDRARAKNYCRLGELKGLNNIRGELLIENLKYVTNAEVECRDANLMGKHSLESLLLNWSDINTDDTVIANRDEALWDGLRPPSNLQKLTIARYEGENFPRWMMDDLIYSLPHLVKVSLTHCERCKRLPPLGQLPHLKSLFICQLTEFEDIKWDQLSPSTASFPSLSVLNIYFWEKLKAISLTPSDQFPNLSILKIYGCEKLEAIPLTPHLEDLCLIKANGALLINRMMLGLNKLKRLNIQDTKFPECLPEEGFQSLTSLESVEMEKCHQLTSLSQGMRHLSSLVDLSILDCEELDISKDESGNILDFHGGLPSLWSLRISCLPKLESLPQWILQLRNLECLKISDCPNFKALSEQIEKCEELDISKDENGNILDFHGGLLSFRSVEIYKLPKLTSLPQWLLQARNLERLEIWECPNLKDIPEQIEALQSLQNLDIIGCNSLTSFPEAMRRLTSLTYLRIYNCGELEESCKRQAGEDWDKIAHIPNILIKPYFYSLKVCGDLVSQIFT</sequence>
<dbReference type="Pfam" id="PF18052">
    <property type="entry name" value="Rx_N"/>
    <property type="match status" value="1"/>
</dbReference>
<protein>
    <submittedName>
        <fullName evidence="11">Uncharacterized protein</fullName>
    </submittedName>
</protein>
<keyword evidence="6" id="KW-0175">Coiled coil</keyword>
<evidence type="ECO:0000313" key="12">
    <source>
        <dbReference type="Proteomes" id="UP001634007"/>
    </source>
</evidence>
<dbReference type="InterPro" id="IPR041118">
    <property type="entry name" value="Rx_N"/>
</dbReference>
<keyword evidence="4" id="KW-0611">Plant defense</keyword>
<keyword evidence="5" id="KW-0067">ATP-binding</keyword>
<evidence type="ECO:0000256" key="4">
    <source>
        <dbReference type="ARBA" id="ARBA00022821"/>
    </source>
</evidence>
<comment type="caution">
    <text evidence="11">The sequence shown here is derived from an EMBL/GenBank/DDBJ whole genome shotgun (WGS) entry which is preliminary data.</text>
</comment>
<dbReference type="InterPro" id="IPR002182">
    <property type="entry name" value="NB-ARC"/>
</dbReference>
<dbReference type="Gene3D" id="1.20.5.4130">
    <property type="match status" value="1"/>
</dbReference>
<evidence type="ECO:0000256" key="5">
    <source>
        <dbReference type="ARBA" id="ARBA00022840"/>
    </source>
</evidence>
<dbReference type="Gene3D" id="3.80.10.10">
    <property type="entry name" value="Ribonuclease Inhibitor"/>
    <property type="match status" value="4"/>
</dbReference>
<dbReference type="AlphaFoldDB" id="A0ABD3LCH5"/>
<dbReference type="Pfam" id="PF00931">
    <property type="entry name" value="NB-ARC"/>
    <property type="match status" value="1"/>
</dbReference>
<dbReference type="PROSITE" id="PS51450">
    <property type="entry name" value="LRR"/>
    <property type="match status" value="1"/>
</dbReference>
<evidence type="ECO:0000259" key="8">
    <source>
        <dbReference type="Pfam" id="PF18052"/>
    </source>
</evidence>
<dbReference type="InterPro" id="IPR042197">
    <property type="entry name" value="Apaf_helical"/>
</dbReference>
<dbReference type="InterPro" id="IPR038005">
    <property type="entry name" value="RX-like_CC"/>
</dbReference>
<dbReference type="GO" id="GO:0051707">
    <property type="term" value="P:response to other organism"/>
    <property type="evidence" value="ECO:0007669"/>
    <property type="project" value="UniProtKB-ARBA"/>
</dbReference>
<dbReference type="InterPro" id="IPR036388">
    <property type="entry name" value="WH-like_DNA-bd_sf"/>
</dbReference>
<dbReference type="PRINTS" id="PR00364">
    <property type="entry name" value="DISEASERSIST"/>
</dbReference>
<dbReference type="Gene3D" id="3.40.50.300">
    <property type="entry name" value="P-loop containing nucleotide triphosphate hydrolases"/>
    <property type="match status" value="1"/>
</dbReference>
<feature type="domain" description="R13L1/DRL21-like LRR repeat region" evidence="10">
    <location>
        <begin position="694"/>
        <end position="824"/>
    </location>
</feature>
<dbReference type="InterPro" id="IPR032675">
    <property type="entry name" value="LRR_dom_sf"/>
</dbReference>
<dbReference type="PANTHER" id="PTHR36766">
    <property type="entry name" value="PLANT BROAD-SPECTRUM MILDEW RESISTANCE PROTEIN RPW8"/>
    <property type="match status" value="1"/>
</dbReference>
<dbReference type="Pfam" id="PF25019">
    <property type="entry name" value="LRR_R13L1-DRL21"/>
    <property type="match status" value="1"/>
</dbReference>
<feature type="domain" description="NB-ARC" evidence="7">
    <location>
        <begin position="172"/>
        <end position="345"/>
    </location>
</feature>
<dbReference type="InterPro" id="IPR027417">
    <property type="entry name" value="P-loop_NTPase"/>
</dbReference>
<reference evidence="11 12" key="1">
    <citation type="submission" date="2024-11" db="EMBL/GenBank/DDBJ databases">
        <title>Chromosome-level genome assembly of Eucalyptus globulus Labill. provides insights into its genome evolution.</title>
        <authorList>
            <person name="Li X."/>
        </authorList>
    </citation>
    <scope>NUCLEOTIDE SEQUENCE [LARGE SCALE GENOMIC DNA]</scope>
    <source>
        <strain evidence="11">CL2024</strain>
        <tissue evidence="11">Fresh tender leaves</tissue>
    </source>
</reference>
<keyword evidence="1" id="KW-0433">Leucine-rich repeat</keyword>
<evidence type="ECO:0000313" key="11">
    <source>
        <dbReference type="EMBL" id="KAL3749233.1"/>
    </source>
</evidence>
<keyword evidence="2" id="KW-0677">Repeat</keyword>
<evidence type="ECO:0000259" key="10">
    <source>
        <dbReference type="Pfam" id="PF25019"/>
    </source>
</evidence>
<dbReference type="SUPFAM" id="SSF52540">
    <property type="entry name" value="P-loop containing nucleoside triphosphate hydrolases"/>
    <property type="match status" value="1"/>
</dbReference>
<dbReference type="CDD" id="cd14798">
    <property type="entry name" value="RX-CC_like"/>
    <property type="match status" value="1"/>
</dbReference>
<evidence type="ECO:0000256" key="6">
    <source>
        <dbReference type="SAM" id="Coils"/>
    </source>
</evidence>
<dbReference type="EMBL" id="JBJKBG010000002">
    <property type="protein sequence ID" value="KAL3749233.1"/>
    <property type="molecule type" value="Genomic_DNA"/>
</dbReference>
<evidence type="ECO:0000256" key="3">
    <source>
        <dbReference type="ARBA" id="ARBA00022741"/>
    </source>
</evidence>
<dbReference type="SUPFAM" id="SSF52058">
    <property type="entry name" value="L domain-like"/>
    <property type="match status" value="2"/>
</dbReference>
<gene>
    <name evidence="11" type="ORF">ACJRO7_010346</name>
</gene>
<dbReference type="Proteomes" id="UP001634007">
    <property type="component" value="Unassembled WGS sequence"/>
</dbReference>
<keyword evidence="3" id="KW-0547">Nucleotide-binding</keyword>
<organism evidence="11 12">
    <name type="scientific">Eucalyptus globulus</name>
    <name type="common">Tasmanian blue gum</name>
    <dbReference type="NCBI Taxonomy" id="34317"/>
    <lineage>
        <taxon>Eukaryota</taxon>
        <taxon>Viridiplantae</taxon>
        <taxon>Streptophyta</taxon>
        <taxon>Embryophyta</taxon>
        <taxon>Tracheophyta</taxon>
        <taxon>Spermatophyta</taxon>
        <taxon>Magnoliopsida</taxon>
        <taxon>eudicotyledons</taxon>
        <taxon>Gunneridae</taxon>
        <taxon>Pentapetalae</taxon>
        <taxon>rosids</taxon>
        <taxon>malvids</taxon>
        <taxon>Myrtales</taxon>
        <taxon>Myrtaceae</taxon>
        <taxon>Myrtoideae</taxon>
        <taxon>Eucalypteae</taxon>
        <taxon>Eucalyptus</taxon>
    </lineage>
</organism>
<proteinExistence type="predicted"/>
<dbReference type="PANTHER" id="PTHR36766:SF40">
    <property type="entry name" value="DISEASE RESISTANCE PROTEIN RGA3"/>
    <property type="match status" value="1"/>
</dbReference>
<dbReference type="Pfam" id="PF13855">
    <property type="entry name" value="LRR_8"/>
    <property type="match status" value="1"/>
</dbReference>
<name>A0ABD3LCH5_EUCGL</name>
<dbReference type="GO" id="GO:0006952">
    <property type="term" value="P:defense response"/>
    <property type="evidence" value="ECO:0007669"/>
    <property type="project" value="UniProtKB-KW"/>
</dbReference>
<accession>A0ABD3LCH5</accession>
<feature type="domain" description="Disease resistance protein winged helix" evidence="9">
    <location>
        <begin position="428"/>
        <end position="500"/>
    </location>
</feature>
<feature type="coiled-coil region" evidence="6">
    <location>
        <begin position="35"/>
        <end position="86"/>
    </location>
</feature>
<dbReference type="FunFam" id="1.10.10.10:FF:000322">
    <property type="entry name" value="Probable disease resistance protein At1g63360"/>
    <property type="match status" value="1"/>
</dbReference>
<evidence type="ECO:0000259" key="9">
    <source>
        <dbReference type="Pfam" id="PF23559"/>
    </source>
</evidence>
<dbReference type="InterPro" id="IPR056789">
    <property type="entry name" value="LRR_R13L1-DRL21"/>
</dbReference>
<dbReference type="InterPro" id="IPR058922">
    <property type="entry name" value="WHD_DRP"/>
</dbReference>
<evidence type="ECO:0000259" key="7">
    <source>
        <dbReference type="Pfam" id="PF00931"/>
    </source>
</evidence>
<dbReference type="GO" id="GO:0005524">
    <property type="term" value="F:ATP binding"/>
    <property type="evidence" value="ECO:0007669"/>
    <property type="project" value="UniProtKB-KW"/>
</dbReference>
<dbReference type="Gene3D" id="1.10.10.10">
    <property type="entry name" value="Winged helix-like DNA-binding domain superfamily/Winged helix DNA-binding domain"/>
    <property type="match status" value="1"/>
</dbReference>